<dbReference type="Pfam" id="PF13920">
    <property type="entry name" value="zf-C3HC4_3"/>
    <property type="match status" value="1"/>
</dbReference>
<feature type="domain" description="RING-type" evidence="5">
    <location>
        <begin position="150"/>
        <end position="185"/>
    </location>
</feature>
<organism evidence="6 7">
    <name type="scientific">Paspalum notatum var. saurae</name>
    <dbReference type="NCBI Taxonomy" id="547442"/>
    <lineage>
        <taxon>Eukaryota</taxon>
        <taxon>Viridiplantae</taxon>
        <taxon>Streptophyta</taxon>
        <taxon>Embryophyta</taxon>
        <taxon>Tracheophyta</taxon>
        <taxon>Spermatophyta</taxon>
        <taxon>Magnoliopsida</taxon>
        <taxon>Liliopsida</taxon>
        <taxon>Poales</taxon>
        <taxon>Poaceae</taxon>
        <taxon>PACMAD clade</taxon>
        <taxon>Panicoideae</taxon>
        <taxon>Andropogonodae</taxon>
        <taxon>Paspaleae</taxon>
        <taxon>Paspalinae</taxon>
        <taxon>Paspalum</taxon>
    </lineage>
</organism>
<dbReference type="GO" id="GO:0004842">
    <property type="term" value="F:ubiquitin-protein transferase activity"/>
    <property type="evidence" value="ECO:0007669"/>
    <property type="project" value="TreeGrafter"/>
</dbReference>
<dbReference type="EMBL" id="CP144747">
    <property type="protein sequence ID" value="WVZ62646.1"/>
    <property type="molecule type" value="Genomic_DNA"/>
</dbReference>
<keyword evidence="2 4" id="KW-0863">Zinc-finger</keyword>
<keyword evidence="7" id="KW-1185">Reference proteome</keyword>
<dbReference type="InterPro" id="IPR001841">
    <property type="entry name" value="Znf_RING"/>
</dbReference>
<evidence type="ECO:0000259" key="5">
    <source>
        <dbReference type="PROSITE" id="PS50089"/>
    </source>
</evidence>
<dbReference type="GO" id="GO:0008270">
    <property type="term" value="F:zinc ion binding"/>
    <property type="evidence" value="ECO:0007669"/>
    <property type="project" value="UniProtKB-KW"/>
</dbReference>
<keyword evidence="3" id="KW-0862">Zinc</keyword>
<dbReference type="PANTHER" id="PTHR42647:SF31">
    <property type="entry name" value="RING-TYPE DOMAIN-CONTAINING PROTEIN"/>
    <property type="match status" value="1"/>
</dbReference>
<proteinExistence type="predicted"/>
<gene>
    <name evidence="6" type="ORF">U9M48_012366</name>
</gene>
<evidence type="ECO:0000256" key="3">
    <source>
        <dbReference type="ARBA" id="ARBA00022833"/>
    </source>
</evidence>
<name>A0AAQ3WI08_PASNO</name>
<evidence type="ECO:0000256" key="4">
    <source>
        <dbReference type="PROSITE-ProRule" id="PRU00175"/>
    </source>
</evidence>
<reference evidence="6 7" key="1">
    <citation type="submission" date="2024-02" db="EMBL/GenBank/DDBJ databases">
        <title>High-quality chromosome-scale genome assembly of Pensacola bahiagrass (Paspalum notatum Flugge var. saurae).</title>
        <authorList>
            <person name="Vega J.M."/>
            <person name="Podio M."/>
            <person name="Orjuela J."/>
            <person name="Siena L.A."/>
            <person name="Pessino S.C."/>
            <person name="Combes M.C."/>
            <person name="Mariac C."/>
            <person name="Albertini E."/>
            <person name="Pupilli F."/>
            <person name="Ortiz J.P.A."/>
            <person name="Leblanc O."/>
        </authorList>
    </citation>
    <scope>NUCLEOTIDE SEQUENCE [LARGE SCALE GENOMIC DNA]</scope>
    <source>
        <strain evidence="6">R1</strain>
        <tissue evidence="6">Leaf</tissue>
    </source>
</reference>
<dbReference type="Gene3D" id="3.30.40.10">
    <property type="entry name" value="Zinc/RING finger domain, C3HC4 (zinc finger)"/>
    <property type="match status" value="1"/>
</dbReference>
<dbReference type="AlphaFoldDB" id="A0AAQ3WI08"/>
<dbReference type="PIRSF" id="PIRSF036836">
    <property type="entry name" value="RNase_bind_SBP1"/>
    <property type="match status" value="1"/>
</dbReference>
<accession>A0AAQ3WI08</accession>
<keyword evidence="1" id="KW-0479">Metal-binding</keyword>
<evidence type="ECO:0000256" key="2">
    <source>
        <dbReference type="ARBA" id="ARBA00022771"/>
    </source>
</evidence>
<evidence type="ECO:0000313" key="6">
    <source>
        <dbReference type="EMBL" id="WVZ62646.1"/>
    </source>
</evidence>
<dbReference type="PROSITE" id="PS50089">
    <property type="entry name" value="ZF_RING_2"/>
    <property type="match status" value="1"/>
</dbReference>
<dbReference type="Proteomes" id="UP001341281">
    <property type="component" value="Chromosome 03"/>
</dbReference>
<evidence type="ECO:0000313" key="7">
    <source>
        <dbReference type="Proteomes" id="UP001341281"/>
    </source>
</evidence>
<dbReference type="PANTHER" id="PTHR42647">
    <property type="entry name" value="SBP (S-RIBONUCLEASE BINDING PROTEIN) FAMILY PROTEIN"/>
    <property type="match status" value="1"/>
</dbReference>
<dbReference type="InterPro" id="IPR013083">
    <property type="entry name" value="Znf_RING/FYVE/PHD"/>
</dbReference>
<protein>
    <recommendedName>
        <fullName evidence="5">RING-type domain-containing protein</fullName>
    </recommendedName>
</protein>
<evidence type="ECO:0000256" key="1">
    <source>
        <dbReference type="ARBA" id="ARBA00022723"/>
    </source>
</evidence>
<sequence>MGAESRRGRHVEVVMASSLVKLGADANEVVRAELQKQISLQNESLLNLAESIARGTLVQKNEEIAHLCIELQSSQEVLQSAIQERDEWMSLATRLYEMNQLLISLPPMNASNAHAHGSSTELESTGSCNQALNMEGRAVGKTHKHPSLVCKLCCVHDACMLILPCQHLCACKSCEIDLTVCPICHTAKDNAIEARFG</sequence>